<sequence>MRLNQRLMSVLAGLAVSLPLAGVAYAGGLEANGYDWDLLFDPATYTAKGSATYVYINKDVTNAGVMAGTVSTTPSRVHYNAGIKADILDMASCLVSVQNPFGSDTSRTNAYAASTSQAMTESIRSTDIGLTCAVSAQVGLGVVSLIGGVSAQNLDYQADIPTSLTTNTPLSINGWSTGWRAGLAYEIPEYALRISAIYNAPVTYTLTGTAYGGAASADVTAPQSFEVRGQTGIAPGWLALGSVKWMNWAALQKLTVNTIGAPLVSTFDYRDGWTVTAGVGHALSEQLSLVGTASWDRGTSTPGTGGVLTAGTQTDRYGVALGGIYNVSQSVQLTGGVSVSTLAAGSNARGENWDTGYVFAVNGGLKGSF</sequence>
<dbReference type="RefSeq" id="WP_212657520.1">
    <property type="nucleotide sequence ID" value="NZ_JAGXTP010000001.1"/>
</dbReference>
<dbReference type="GO" id="GO:0009279">
    <property type="term" value="C:cell outer membrane"/>
    <property type="evidence" value="ECO:0007669"/>
    <property type="project" value="UniProtKB-SubCell"/>
</dbReference>
<keyword evidence="10" id="KW-1185">Reference proteome</keyword>
<name>A0A942E8S2_9HYPH</name>
<dbReference type="InterPro" id="IPR005017">
    <property type="entry name" value="OMPP1/FadL/TodX"/>
</dbReference>
<dbReference type="Gene3D" id="2.40.160.60">
    <property type="entry name" value="Outer membrane protein transport protein (OMPP1/FadL/TodX)"/>
    <property type="match status" value="1"/>
</dbReference>
<evidence type="ECO:0000256" key="3">
    <source>
        <dbReference type="ARBA" id="ARBA00022452"/>
    </source>
</evidence>
<keyword evidence="7" id="KW-0998">Cell outer membrane</keyword>
<keyword evidence="5 8" id="KW-0732">Signal</keyword>
<dbReference type="EMBL" id="JAGXTP010000001">
    <property type="protein sequence ID" value="MBS3847934.1"/>
    <property type="molecule type" value="Genomic_DNA"/>
</dbReference>
<dbReference type="Pfam" id="PF03349">
    <property type="entry name" value="Toluene_X"/>
    <property type="match status" value="1"/>
</dbReference>
<comment type="caution">
    <text evidence="9">The sequence shown here is derived from an EMBL/GenBank/DDBJ whole genome shotgun (WGS) entry which is preliminary data.</text>
</comment>
<evidence type="ECO:0000256" key="2">
    <source>
        <dbReference type="ARBA" id="ARBA00008163"/>
    </source>
</evidence>
<dbReference type="SUPFAM" id="SSF56935">
    <property type="entry name" value="Porins"/>
    <property type="match status" value="1"/>
</dbReference>
<evidence type="ECO:0000256" key="5">
    <source>
        <dbReference type="ARBA" id="ARBA00022729"/>
    </source>
</evidence>
<comment type="similarity">
    <text evidence="2">Belongs to the OmpP1/FadL family.</text>
</comment>
<dbReference type="Proteomes" id="UP000678281">
    <property type="component" value="Unassembled WGS sequence"/>
</dbReference>
<evidence type="ECO:0000256" key="7">
    <source>
        <dbReference type="ARBA" id="ARBA00023237"/>
    </source>
</evidence>
<keyword evidence="3" id="KW-1134">Transmembrane beta strand</keyword>
<evidence type="ECO:0000313" key="10">
    <source>
        <dbReference type="Proteomes" id="UP000678281"/>
    </source>
</evidence>
<protein>
    <submittedName>
        <fullName evidence="9">Outer membrane protein transport protein</fullName>
    </submittedName>
</protein>
<dbReference type="PANTHER" id="PTHR35093:SF8">
    <property type="entry name" value="OUTER MEMBRANE PROTEIN NMB0088-RELATED"/>
    <property type="match status" value="1"/>
</dbReference>
<accession>A0A942E8S2</accession>
<feature type="signal peptide" evidence="8">
    <location>
        <begin position="1"/>
        <end position="26"/>
    </location>
</feature>
<keyword evidence="4" id="KW-0812">Transmembrane</keyword>
<evidence type="ECO:0000256" key="1">
    <source>
        <dbReference type="ARBA" id="ARBA00004571"/>
    </source>
</evidence>
<keyword evidence="6" id="KW-0472">Membrane</keyword>
<dbReference type="GO" id="GO:0015483">
    <property type="term" value="F:long-chain fatty acid transporting porin activity"/>
    <property type="evidence" value="ECO:0007669"/>
    <property type="project" value="TreeGrafter"/>
</dbReference>
<evidence type="ECO:0000256" key="6">
    <source>
        <dbReference type="ARBA" id="ARBA00023136"/>
    </source>
</evidence>
<reference evidence="9" key="1">
    <citation type="submission" date="2021-04" db="EMBL/GenBank/DDBJ databases">
        <title>Devosia litorisediminis sp. nov., isolated from a sand dune.</title>
        <authorList>
            <person name="Park S."/>
            <person name="Yoon J.-H."/>
        </authorList>
    </citation>
    <scope>NUCLEOTIDE SEQUENCE</scope>
    <source>
        <strain evidence="9">BSSL-BM10</strain>
    </source>
</reference>
<comment type="subcellular location">
    <subcellularLocation>
        <location evidence="1">Cell outer membrane</location>
        <topology evidence="1">Multi-pass membrane protein</topology>
    </subcellularLocation>
</comment>
<feature type="chain" id="PRO_5037188993" evidence="8">
    <location>
        <begin position="27"/>
        <end position="369"/>
    </location>
</feature>
<organism evidence="9 10">
    <name type="scientific">Devosia litorisediminis</name>
    <dbReference type="NCBI Taxonomy" id="2829817"/>
    <lineage>
        <taxon>Bacteria</taxon>
        <taxon>Pseudomonadati</taxon>
        <taxon>Pseudomonadota</taxon>
        <taxon>Alphaproteobacteria</taxon>
        <taxon>Hyphomicrobiales</taxon>
        <taxon>Devosiaceae</taxon>
        <taxon>Devosia</taxon>
    </lineage>
</organism>
<dbReference type="AlphaFoldDB" id="A0A942E8S2"/>
<evidence type="ECO:0000313" key="9">
    <source>
        <dbReference type="EMBL" id="MBS3847934.1"/>
    </source>
</evidence>
<evidence type="ECO:0000256" key="8">
    <source>
        <dbReference type="SAM" id="SignalP"/>
    </source>
</evidence>
<dbReference type="PANTHER" id="PTHR35093">
    <property type="entry name" value="OUTER MEMBRANE PROTEIN NMB0088-RELATED"/>
    <property type="match status" value="1"/>
</dbReference>
<evidence type="ECO:0000256" key="4">
    <source>
        <dbReference type="ARBA" id="ARBA00022692"/>
    </source>
</evidence>
<gene>
    <name evidence="9" type="ORF">KD146_04400</name>
</gene>
<proteinExistence type="inferred from homology"/>